<evidence type="ECO:0000313" key="5">
    <source>
        <dbReference type="EMBL" id="WEW59809.1"/>
    </source>
</evidence>
<dbReference type="PANTHER" id="PTHR41237:SF1">
    <property type="entry name" value="SMALL RIBOSOMAL SUBUNIT PROTEIN BS21M"/>
    <property type="match status" value="1"/>
</dbReference>
<dbReference type="GO" id="GO:0005763">
    <property type="term" value="C:mitochondrial small ribosomal subunit"/>
    <property type="evidence" value="ECO:0007669"/>
    <property type="project" value="TreeGrafter"/>
</dbReference>
<evidence type="ECO:0008006" key="7">
    <source>
        <dbReference type="Google" id="ProtNLM"/>
    </source>
</evidence>
<evidence type="ECO:0000256" key="4">
    <source>
        <dbReference type="SAM" id="MobiDB-lite"/>
    </source>
</evidence>
<dbReference type="Pfam" id="PF01165">
    <property type="entry name" value="Ribosomal_S21"/>
    <property type="match status" value="1"/>
</dbReference>
<reference evidence="5" key="1">
    <citation type="submission" date="2023-03" db="EMBL/GenBank/DDBJ databases">
        <title>Emydomyces testavorans Genome Sequence.</title>
        <authorList>
            <person name="Hoyer L."/>
        </authorList>
    </citation>
    <scope>NUCLEOTIDE SEQUENCE</scope>
    <source>
        <strain evidence="5">16-2883</strain>
    </source>
</reference>
<evidence type="ECO:0000256" key="1">
    <source>
        <dbReference type="ARBA" id="ARBA00006640"/>
    </source>
</evidence>
<keyword evidence="2" id="KW-0689">Ribosomal protein</keyword>
<dbReference type="GO" id="GO:0003735">
    <property type="term" value="F:structural constituent of ribosome"/>
    <property type="evidence" value="ECO:0007669"/>
    <property type="project" value="InterPro"/>
</dbReference>
<dbReference type="InterPro" id="IPR052837">
    <property type="entry name" value="Mitoribosomal_bS21"/>
</dbReference>
<dbReference type="Proteomes" id="UP001219355">
    <property type="component" value="Chromosome 3"/>
</dbReference>
<dbReference type="AlphaFoldDB" id="A0AAF0DK86"/>
<dbReference type="GO" id="GO:0070124">
    <property type="term" value="P:mitochondrial translational initiation"/>
    <property type="evidence" value="ECO:0007669"/>
    <property type="project" value="TreeGrafter"/>
</dbReference>
<dbReference type="EMBL" id="CP120629">
    <property type="protein sequence ID" value="WEW59809.1"/>
    <property type="molecule type" value="Genomic_DNA"/>
</dbReference>
<sequence length="251" mass="28349">MEARHLVNGLMARSTLKAFRLQTRRPSASALRSYTQQMRPQRLGINAFTSKTSTAIAPLKRTLTTNAPSSATTDTTKAPSEQSNDTKDPNPPQKLNEVVSILHTISHDTPPPRRPKPAANPPPGSSRDAPIDHDWTRDLLSSLNMFDRSSAITSDAASRRKHNDVKLHLSPSLGRTVVVDHVNGFDVARALGMMESRCAANRVRLDEREQRFHVRRGQRKKDLRSKRWRKLFKFSFVATVARCEKLRRQGW</sequence>
<organism evidence="5 6">
    <name type="scientific">Emydomyces testavorans</name>
    <dbReference type="NCBI Taxonomy" id="2070801"/>
    <lineage>
        <taxon>Eukaryota</taxon>
        <taxon>Fungi</taxon>
        <taxon>Dikarya</taxon>
        <taxon>Ascomycota</taxon>
        <taxon>Pezizomycotina</taxon>
        <taxon>Eurotiomycetes</taxon>
        <taxon>Eurotiomycetidae</taxon>
        <taxon>Onygenales</taxon>
        <taxon>Nannizziopsiaceae</taxon>
        <taxon>Emydomyces</taxon>
    </lineage>
</organism>
<protein>
    <recommendedName>
        <fullName evidence="7">Ribosomal protein S21</fullName>
    </recommendedName>
</protein>
<accession>A0AAF0DK86</accession>
<feature type="region of interest" description="Disordered" evidence="4">
    <location>
        <begin position="59"/>
        <end position="132"/>
    </location>
</feature>
<proteinExistence type="inferred from homology"/>
<evidence type="ECO:0000256" key="3">
    <source>
        <dbReference type="ARBA" id="ARBA00023274"/>
    </source>
</evidence>
<comment type="similarity">
    <text evidence="1">Belongs to the bacterial ribosomal protein bS21 family.</text>
</comment>
<evidence type="ECO:0000313" key="6">
    <source>
        <dbReference type="Proteomes" id="UP001219355"/>
    </source>
</evidence>
<evidence type="ECO:0000256" key="2">
    <source>
        <dbReference type="ARBA" id="ARBA00022980"/>
    </source>
</evidence>
<gene>
    <name evidence="5" type="ORF">PRK78_005289</name>
</gene>
<keyword evidence="3" id="KW-0687">Ribonucleoprotein</keyword>
<dbReference type="PANTHER" id="PTHR41237">
    <property type="entry name" value="37S RIBOSOMAL PROTEIN MRP21, MITOCHONDRIAL"/>
    <property type="match status" value="1"/>
</dbReference>
<dbReference type="InterPro" id="IPR001911">
    <property type="entry name" value="Ribosomal_bS21"/>
</dbReference>
<keyword evidence="6" id="KW-1185">Reference proteome</keyword>
<feature type="compositionally biased region" description="Polar residues" evidence="4">
    <location>
        <begin position="62"/>
        <end position="83"/>
    </location>
</feature>
<name>A0AAF0DK86_9EURO</name>